<protein>
    <submittedName>
        <fullName evidence="4">Transcriptional regulator</fullName>
    </submittedName>
</protein>
<evidence type="ECO:0000259" key="2">
    <source>
        <dbReference type="Pfam" id="PF13280"/>
    </source>
</evidence>
<accession>A0ABS6EJL0</accession>
<sequence length="323" mass="37572">MSKLGHLIQLLINLQYKKTATASELAEILDVDKKTIYRYINNLNAANIPVHTIKGRYGGFYIDDNLYIRPPKLTIEELQSLIAIENICQSTDFPFKNYLTNAVSKIKNSCFKEDYELKDLLEKSSPNVEDLGNEINLEDKINIINKSIERGKSIKVEYFKNGKKFSIEETIDPYLILFKEGLWFLIAYSQLSDKVNAYEINKIISLDPTQDIYIKPRSFSLKEFMMENWGVFDKGNSFIKIKFTKDYIKYIKNSKWCSSQKLEELDNGDIILDIYTDEIDSLKKWILSFGDGAEILEPQSLKEDIMIEIKNILNIYKINENNE</sequence>
<dbReference type="InterPro" id="IPR026881">
    <property type="entry name" value="WYL_dom"/>
</dbReference>
<feature type="domain" description="Helix-turn-helix type 11" evidence="1">
    <location>
        <begin position="7"/>
        <end position="58"/>
    </location>
</feature>
<evidence type="ECO:0000259" key="3">
    <source>
        <dbReference type="Pfam" id="PF25583"/>
    </source>
</evidence>
<dbReference type="InterPro" id="IPR051534">
    <property type="entry name" value="CBASS_pafABC_assoc_protein"/>
</dbReference>
<dbReference type="Pfam" id="PF13280">
    <property type="entry name" value="WYL"/>
    <property type="match status" value="1"/>
</dbReference>
<dbReference type="PANTHER" id="PTHR34580:SF8">
    <property type="entry name" value="WYL DOMAIN-CONTAINING PROTEIN"/>
    <property type="match status" value="1"/>
</dbReference>
<evidence type="ECO:0000313" key="5">
    <source>
        <dbReference type="Proteomes" id="UP000726170"/>
    </source>
</evidence>
<gene>
    <name evidence="4" type="ORF">KQI86_13850</name>
</gene>
<organism evidence="4 5">
    <name type="scientific">Clostridium mobile</name>
    <dbReference type="NCBI Taxonomy" id="2841512"/>
    <lineage>
        <taxon>Bacteria</taxon>
        <taxon>Bacillati</taxon>
        <taxon>Bacillota</taxon>
        <taxon>Clostridia</taxon>
        <taxon>Eubacteriales</taxon>
        <taxon>Clostridiaceae</taxon>
        <taxon>Clostridium</taxon>
    </lineage>
</organism>
<feature type="domain" description="WYL" evidence="2">
    <location>
        <begin position="141"/>
        <end position="206"/>
    </location>
</feature>
<dbReference type="EMBL" id="JAHLQF010000003">
    <property type="protein sequence ID" value="MBU5485402.1"/>
    <property type="molecule type" value="Genomic_DNA"/>
</dbReference>
<reference evidence="4 5" key="1">
    <citation type="submission" date="2021-06" db="EMBL/GenBank/DDBJ databases">
        <authorList>
            <person name="Sun Q."/>
            <person name="Li D."/>
        </authorList>
    </citation>
    <scope>NUCLEOTIDE SEQUENCE [LARGE SCALE GENOMIC DNA]</scope>
    <source>
        <strain evidence="4 5">MSJ-11</strain>
    </source>
</reference>
<feature type="domain" description="WCX" evidence="3">
    <location>
        <begin position="239"/>
        <end position="312"/>
    </location>
</feature>
<dbReference type="InterPro" id="IPR013196">
    <property type="entry name" value="HTH_11"/>
</dbReference>
<dbReference type="Pfam" id="PF25583">
    <property type="entry name" value="WCX"/>
    <property type="match status" value="1"/>
</dbReference>
<keyword evidence="5" id="KW-1185">Reference proteome</keyword>
<proteinExistence type="predicted"/>
<dbReference type="Pfam" id="PF08279">
    <property type="entry name" value="HTH_11"/>
    <property type="match status" value="1"/>
</dbReference>
<dbReference type="RefSeq" id="WP_216439950.1">
    <property type="nucleotide sequence ID" value="NZ_JAHLQF010000003.1"/>
</dbReference>
<dbReference type="PANTHER" id="PTHR34580">
    <property type="match status" value="1"/>
</dbReference>
<evidence type="ECO:0000313" key="4">
    <source>
        <dbReference type="EMBL" id="MBU5485402.1"/>
    </source>
</evidence>
<dbReference type="InterPro" id="IPR057727">
    <property type="entry name" value="WCX_dom"/>
</dbReference>
<comment type="caution">
    <text evidence="4">The sequence shown here is derived from an EMBL/GenBank/DDBJ whole genome shotgun (WGS) entry which is preliminary data.</text>
</comment>
<dbReference type="PROSITE" id="PS52050">
    <property type="entry name" value="WYL"/>
    <property type="match status" value="1"/>
</dbReference>
<evidence type="ECO:0000259" key="1">
    <source>
        <dbReference type="Pfam" id="PF08279"/>
    </source>
</evidence>
<dbReference type="Proteomes" id="UP000726170">
    <property type="component" value="Unassembled WGS sequence"/>
</dbReference>
<name>A0ABS6EJL0_9CLOT</name>